<dbReference type="AlphaFoldDB" id="A0A4Y2QJN0"/>
<evidence type="ECO:0000313" key="1">
    <source>
        <dbReference type="EMBL" id="GBN63498.1"/>
    </source>
</evidence>
<reference evidence="1 2" key="1">
    <citation type="journal article" date="2019" name="Sci. Rep.">
        <title>Orb-weaving spider Araneus ventricosus genome elucidates the spidroin gene catalogue.</title>
        <authorList>
            <person name="Kono N."/>
            <person name="Nakamura H."/>
            <person name="Ohtoshi R."/>
            <person name="Moran D.A.P."/>
            <person name="Shinohara A."/>
            <person name="Yoshida Y."/>
            <person name="Fujiwara M."/>
            <person name="Mori M."/>
            <person name="Tomita M."/>
            <person name="Arakawa K."/>
        </authorList>
    </citation>
    <scope>NUCLEOTIDE SEQUENCE [LARGE SCALE GENOMIC DNA]</scope>
</reference>
<organism evidence="1 2">
    <name type="scientific">Araneus ventricosus</name>
    <name type="common">Orbweaver spider</name>
    <name type="synonym">Epeira ventricosa</name>
    <dbReference type="NCBI Taxonomy" id="182803"/>
    <lineage>
        <taxon>Eukaryota</taxon>
        <taxon>Metazoa</taxon>
        <taxon>Ecdysozoa</taxon>
        <taxon>Arthropoda</taxon>
        <taxon>Chelicerata</taxon>
        <taxon>Arachnida</taxon>
        <taxon>Araneae</taxon>
        <taxon>Araneomorphae</taxon>
        <taxon>Entelegynae</taxon>
        <taxon>Araneoidea</taxon>
        <taxon>Araneidae</taxon>
        <taxon>Araneus</taxon>
    </lineage>
</organism>
<sequence>MLLVEDFKQPLQVITIGELDGLVKAYQNLQPSNCYGGNAEGHARGHPTYQQVPTPIPGHLNLTSEMLMYESVDFVEQAEEIIRYAVEFLHALNHLECHMYSLSWAGACWW</sequence>
<dbReference type="EMBL" id="BGPR01014055">
    <property type="protein sequence ID" value="GBN63498.1"/>
    <property type="molecule type" value="Genomic_DNA"/>
</dbReference>
<name>A0A4Y2QJN0_ARAVE</name>
<keyword evidence="2" id="KW-1185">Reference proteome</keyword>
<dbReference type="Proteomes" id="UP000499080">
    <property type="component" value="Unassembled WGS sequence"/>
</dbReference>
<protein>
    <submittedName>
        <fullName evidence="1">Uncharacterized protein</fullName>
    </submittedName>
</protein>
<proteinExistence type="predicted"/>
<accession>A0A4Y2QJN0</accession>
<gene>
    <name evidence="1" type="ORF">AVEN_148376_1</name>
</gene>
<evidence type="ECO:0000313" key="2">
    <source>
        <dbReference type="Proteomes" id="UP000499080"/>
    </source>
</evidence>
<comment type="caution">
    <text evidence="1">The sequence shown here is derived from an EMBL/GenBank/DDBJ whole genome shotgun (WGS) entry which is preliminary data.</text>
</comment>